<dbReference type="OrthoDB" id="9151442at2"/>
<organism evidence="2 3">
    <name type="scientific">Kingella negevensis</name>
    <dbReference type="NCBI Taxonomy" id="1522312"/>
    <lineage>
        <taxon>Bacteria</taxon>
        <taxon>Pseudomonadati</taxon>
        <taxon>Pseudomonadota</taxon>
        <taxon>Betaproteobacteria</taxon>
        <taxon>Neisseriales</taxon>
        <taxon>Neisseriaceae</taxon>
        <taxon>Kingella</taxon>
    </lineage>
</organism>
<evidence type="ECO:0000313" key="3">
    <source>
        <dbReference type="Proteomes" id="UP000215450"/>
    </source>
</evidence>
<evidence type="ECO:0000313" key="2">
    <source>
        <dbReference type="EMBL" id="SNB53792.1"/>
    </source>
</evidence>
<dbReference type="AlphaFoldDB" id="A0A238T9S2"/>
<dbReference type="EMBL" id="FXUV01000010">
    <property type="protein sequence ID" value="SMQ11847.1"/>
    <property type="molecule type" value="Genomic_DNA"/>
</dbReference>
<proteinExistence type="predicted"/>
<dbReference type="Proteomes" id="UP000215450">
    <property type="component" value="Unassembled WGS sequence"/>
</dbReference>
<reference evidence="2 3" key="2">
    <citation type="submission" date="2017-06" db="EMBL/GenBank/DDBJ databases">
        <authorList>
            <person name="Kim H.J."/>
            <person name="Triplett B.A."/>
        </authorList>
    </citation>
    <scope>NUCLEOTIDE SEQUENCE [LARGE SCALE GENOMIC DNA]</scope>
    <source>
        <strain evidence="2">Kingella_eburonensis</strain>
    </source>
</reference>
<name>A0A238T9S2_9NEIS</name>
<dbReference type="EMBL" id="FXUV02000002">
    <property type="protein sequence ID" value="SNB53792.1"/>
    <property type="molecule type" value="Genomic_DNA"/>
</dbReference>
<gene>
    <name evidence="2" type="ORF">KEBURONENSIS_00730</name>
    <name evidence="1" type="ORF">KEBURONENSIS_00851</name>
</gene>
<protein>
    <submittedName>
        <fullName evidence="2">Uncharacterized protein</fullName>
    </submittedName>
</protein>
<keyword evidence="3" id="KW-1185">Reference proteome</keyword>
<reference evidence="1" key="1">
    <citation type="submission" date="2017-05" db="EMBL/GenBank/DDBJ databases">
        <authorList>
            <person name="Song R."/>
            <person name="Chenine A.L."/>
            <person name="Ruprecht R.M."/>
        </authorList>
    </citation>
    <scope>NUCLEOTIDE SEQUENCE</scope>
    <source>
        <strain evidence="1">Kingella_eburonensis</strain>
    </source>
</reference>
<dbReference type="RefSeq" id="WP_095061933.1">
    <property type="nucleotide sequence ID" value="NZ_FXUV02000002.1"/>
</dbReference>
<evidence type="ECO:0000313" key="1">
    <source>
        <dbReference type="EMBL" id="SMQ11847.1"/>
    </source>
</evidence>
<sequence length="157" mass="18760">MKSFQMFDTQEAWDKEVAETQEALDKKKYGPLPEFGSRTIYERILDYPECYAEFGVYWFAVKDVLRRHGYDFGDVDDAEMREAYRGKTDGHTLIAAEEFKKMYRKTYYASTTHFTLEDDGMREWVLNDPDMAARKIIERKQVEREKLLNALRNKRVR</sequence>
<dbReference type="STRING" id="1522312.GCA_900177895_01256"/>
<accession>A0A238T9S2</accession>